<comment type="caution">
    <text evidence="8">The sequence shown here is derived from an EMBL/GenBank/DDBJ whole genome shotgun (WGS) entry which is preliminary data.</text>
</comment>
<evidence type="ECO:0000256" key="2">
    <source>
        <dbReference type="ARBA" id="ARBA00022448"/>
    </source>
</evidence>
<evidence type="ECO:0000256" key="6">
    <source>
        <dbReference type="SAM" id="Phobius"/>
    </source>
</evidence>
<dbReference type="InterPro" id="IPR020846">
    <property type="entry name" value="MFS_dom"/>
</dbReference>
<evidence type="ECO:0000259" key="7">
    <source>
        <dbReference type="PROSITE" id="PS50850"/>
    </source>
</evidence>
<feature type="transmembrane region" description="Helical" evidence="6">
    <location>
        <begin position="145"/>
        <end position="167"/>
    </location>
</feature>
<organism evidence="8">
    <name type="scientific">marine sediment metagenome</name>
    <dbReference type="NCBI Taxonomy" id="412755"/>
    <lineage>
        <taxon>unclassified sequences</taxon>
        <taxon>metagenomes</taxon>
        <taxon>ecological metagenomes</taxon>
    </lineage>
</organism>
<dbReference type="AlphaFoldDB" id="X1IBQ4"/>
<keyword evidence="5 6" id="KW-0472">Membrane</keyword>
<dbReference type="InterPro" id="IPR011701">
    <property type="entry name" value="MFS"/>
</dbReference>
<evidence type="ECO:0000256" key="1">
    <source>
        <dbReference type="ARBA" id="ARBA00004141"/>
    </source>
</evidence>
<accession>X1IBQ4</accession>
<proteinExistence type="predicted"/>
<keyword evidence="4 6" id="KW-1133">Transmembrane helix</keyword>
<dbReference type="SUPFAM" id="SSF103473">
    <property type="entry name" value="MFS general substrate transporter"/>
    <property type="match status" value="1"/>
</dbReference>
<protein>
    <recommendedName>
        <fullName evidence="7">Major facilitator superfamily (MFS) profile domain-containing protein</fullName>
    </recommendedName>
</protein>
<feature type="domain" description="Major facilitator superfamily (MFS) profile" evidence="7">
    <location>
        <begin position="19"/>
        <end position="204"/>
    </location>
</feature>
<dbReference type="PROSITE" id="PS50850">
    <property type="entry name" value="MFS"/>
    <property type="match status" value="1"/>
</dbReference>
<feature type="transmembrane region" description="Helical" evidence="6">
    <location>
        <begin position="51"/>
        <end position="69"/>
    </location>
</feature>
<keyword evidence="3 6" id="KW-0812">Transmembrane</keyword>
<feature type="non-terminal residue" evidence="8">
    <location>
        <position position="1"/>
    </location>
</feature>
<evidence type="ECO:0000256" key="3">
    <source>
        <dbReference type="ARBA" id="ARBA00022692"/>
    </source>
</evidence>
<name>X1IBQ4_9ZZZZ</name>
<dbReference type="GO" id="GO:0016020">
    <property type="term" value="C:membrane"/>
    <property type="evidence" value="ECO:0007669"/>
    <property type="project" value="UniProtKB-SubCell"/>
</dbReference>
<gene>
    <name evidence="8" type="ORF">S03H2_50606</name>
</gene>
<dbReference type="Pfam" id="PF07690">
    <property type="entry name" value="MFS_1"/>
    <property type="match status" value="1"/>
</dbReference>
<reference evidence="8" key="1">
    <citation type="journal article" date="2014" name="Front. Microbiol.">
        <title>High frequency of phylogenetically diverse reductive dehalogenase-homologous genes in deep subseafloor sedimentary metagenomes.</title>
        <authorList>
            <person name="Kawai M."/>
            <person name="Futagami T."/>
            <person name="Toyoda A."/>
            <person name="Takaki Y."/>
            <person name="Nishi S."/>
            <person name="Hori S."/>
            <person name="Arai W."/>
            <person name="Tsubouchi T."/>
            <person name="Morono Y."/>
            <person name="Uchiyama I."/>
            <person name="Ito T."/>
            <person name="Fujiyama A."/>
            <person name="Inagaki F."/>
            <person name="Takami H."/>
        </authorList>
    </citation>
    <scope>NUCLEOTIDE SEQUENCE</scope>
    <source>
        <strain evidence="8">Expedition CK06-06</strain>
    </source>
</reference>
<keyword evidence="2" id="KW-0813">Transport</keyword>
<evidence type="ECO:0000256" key="5">
    <source>
        <dbReference type="ARBA" id="ARBA00023136"/>
    </source>
</evidence>
<feature type="transmembrane region" description="Helical" evidence="6">
    <location>
        <begin position="81"/>
        <end position="104"/>
    </location>
</feature>
<dbReference type="InterPro" id="IPR052983">
    <property type="entry name" value="MFS_Riboflavin_Transporter"/>
</dbReference>
<comment type="subcellular location">
    <subcellularLocation>
        <location evidence="1">Membrane</location>
        <topology evidence="1">Multi-pass membrane protein</topology>
    </subcellularLocation>
</comment>
<sequence>STVVAARDYRPAEIIKLGRFWMLWVMFVFMSAAGLMVIGHLAAYAEEVGLAVMYAAVAVGVLSVFNASGRPGSGMLADKIGVVKTMVILFAIQGIMMLIFPHFAISIVAIYISVAIIGFNFGANFTLFPSVVADFFGIKNLGINYGLLFTAHGVAATLGPIMASYIYDTTQSYTMAFTIAAVLVFLAVVIALILNYSYPKVNAS</sequence>
<evidence type="ECO:0000313" key="8">
    <source>
        <dbReference type="EMBL" id="GAH66715.1"/>
    </source>
</evidence>
<evidence type="ECO:0000256" key="4">
    <source>
        <dbReference type="ARBA" id="ARBA00022989"/>
    </source>
</evidence>
<dbReference type="EMBL" id="BARU01032060">
    <property type="protein sequence ID" value="GAH66715.1"/>
    <property type="molecule type" value="Genomic_DNA"/>
</dbReference>
<dbReference type="Gene3D" id="1.20.1250.20">
    <property type="entry name" value="MFS general substrate transporter like domains"/>
    <property type="match status" value="1"/>
</dbReference>
<dbReference type="GO" id="GO:0022857">
    <property type="term" value="F:transmembrane transporter activity"/>
    <property type="evidence" value="ECO:0007669"/>
    <property type="project" value="InterPro"/>
</dbReference>
<dbReference type="InterPro" id="IPR036259">
    <property type="entry name" value="MFS_trans_sf"/>
</dbReference>
<dbReference type="PANTHER" id="PTHR43385">
    <property type="entry name" value="RIBOFLAVIN TRANSPORTER RIBJ"/>
    <property type="match status" value="1"/>
</dbReference>
<feature type="transmembrane region" description="Helical" evidence="6">
    <location>
        <begin position="110"/>
        <end position="133"/>
    </location>
</feature>
<feature type="transmembrane region" description="Helical" evidence="6">
    <location>
        <begin position="21"/>
        <end position="45"/>
    </location>
</feature>
<feature type="transmembrane region" description="Helical" evidence="6">
    <location>
        <begin position="173"/>
        <end position="194"/>
    </location>
</feature>
<dbReference type="PANTHER" id="PTHR43385:SF1">
    <property type="entry name" value="RIBOFLAVIN TRANSPORTER RIBJ"/>
    <property type="match status" value="1"/>
</dbReference>